<evidence type="ECO:0000313" key="1">
    <source>
        <dbReference type="EMBL" id="EZA49704.1"/>
    </source>
</evidence>
<proteinExistence type="predicted"/>
<dbReference type="AlphaFoldDB" id="A0A026W3T4"/>
<sequence length="56" mass="6424">MLSLFSRRDPNDATPIDDPALLLLLPRCEVLDQDRDEDRASITNVSKEHSFFSHLL</sequence>
<evidence type="ECO:0000313" key="2">
    <source>
        <dbReference type="Proteomes" id="UP000053097"/>
    </source>
</evidence>
<accession>A0A026W3T4</accession>
<protein>
    <submittedName>
        <fullName evidence="1">Uncharacterized protein</fullName>
    </submittedName>
</protein>
<name>A0A026W3T4_OOCBI</name>
<organism evidence="1 2">
    <name type="scientific">Ooceraea biroi</name>
    <name type="common">Clonal raider ant</name>
    <name type="synonym">Cerapachys biroi</name>
    <dbReference type="NCBI Taxonomy" id="2015173"/>
    <lineage>
        <taxon>Eukaryota</taxon>
        <taxon>Metazoa</taxon>
        <taxon>Ecdysozoa</taxon>
        <taxon>Arthropoda</taxon>
        <taxon>Hexapoda</taxon>
        <taxon>Insecta</taxon>
        <taxon>Pterygota</taxon>
        <taxon>Neoptera</taxon>
        <taxon>Endopterygota</taxon>
        <taxon>Hymenoptera</taxon>
        <taxon>Apocrita</taxon>
        <taxon>Aculeata</taxon>
        <taxon>Formicoidea</taxon>
        <taxon>Formicidae</taxon>
        <taxon>Dorylinae</taxon>
        <taxon>Ooceraea</taxon>
    </lineage>
</organism>
<reference evidence="1 2" key="1">
    <citation type="journal article" date="2014" name="Curr. Biol.">
        <title>The genome of the clonal raider ant Cerapachys biroi.</title>
        <authorList>
            <person name="Oxley P.R."/>
            <person name="Ji L."/>
            <person name="Fetter-Pruneda I."/>
            <person name="McKenzie S.K."/>
            <person name="Li C."/>
            <person name="Hu H."/>
            <person name="Zhang G."/>
            <person name="Kronauer D.J."/>
        </authorList>
    </citation>
    <scope>NUCLEOTIDE SEQUENCE [LARGE SCALE GENOMIC DNA]</scope>
</reference>
<dbReference type="EMBL" id="KK107502">
    <property type="protein sequence ID" value="EZA49704.1"/>
    <property type="molecule type" value="Genomic_DNA"/>
</dbReference>
<gene>
    <name evidence="1" type="ORF">X777_11790</name>
</gene>
<dbReference type="Proteomes" id="UP000053097">
    <property type="component" value="Unassembled WGS sequence"/>
</dbReference>
<keyword evidence="2" id="KW-1185">Reference proteome</keyword>